<reference evidence="6 7" key="1">
    <citation type="submission" date="2018-12" db="EMBL/GenBank/DDBJ databases">
        <authorList>
            <person name="Sun L."/>
            <person name="Chen Z."/>
        </authorList>
    </citation>
    <scope>NUCLEOTIDE SEQUENCE [LARGE SCALE GENOMIC DNA]</scope>
    <source>
        <strain evidence="6 7">3-5-3</strain>
    </source>
</reference>
<dbReference type="InterPro" id="IPR035240">
    <property type="entry name" value="SprT_Zn_ribbon"/>
</dbReference>
<evidence type="ECO:0000256" key="3">
    <source>
        <dbReference type="ARBA" id="ARBA00022833"/>
    </source>
</evidence>
<organism evidence="6 7">
    <name type="scientific">Paenibacillus zeisoli</name>
    <dbReference type="NCBI Taxonomy" id="2496267"/>
    <lineage>
        <taxon>Bacteria</taxon>
        <taxon>Bacillati</taxon>
        <taxon>Bacillota</taxon>
        <taxon>Bacilli</taxon>
        <taxon>Bacillales</taxon>
        <taxon>Paenibacillaceae</taxon>
        <taxon>Paenibacillus</taxon>
    </lineage>
</organism>
<evidence type="ECO:0000256" key="4">
    <source>
        <dbReference type="HAMAP-Rule" id="MF_00745"/>
    </source>
</evidence>
<evidence type="ECO:0000256" key="2">
    <source>
        <dbReference type="ARBA" id="ARBA00022723"/>
    </source>
</evidence>
<feature type="binding site" evidence="4">
    <location>
        <position position="70"/>
    </location>
    <ligand>
        <name>Zn(2+)</name>
        <dbReference type="ChEBI" id="CHEBI:29105"/>
    </ligand>
</feature>
<keyword evidence="2 4" id="KW-0479">Metal-binding</keyword>
<dbReference type="GO" id="GO:0008270">
    <property type="term" value="F:zinc ion binding"/>
    <property type="evidence" value="ECO:0007669"/>
    <property type="project" value="UniProtKB-UniRule"/>
</dbReference>
<feature type="binding site" evidence="4">
    <location>
        <position position="74"/>
    </location>
    <ligand>
        <name>Zn(2+)</name>
        <dbReference type="ChEBI" id="CHEBI:29105"/>
    </ligand>
</feature>
<dbReference type="GO" id="GO:0006950">
    <property type="term" value="P:response to stress"/>
    <property type="evidence" value="ECO:0007669"/>
    <property type="project" value="UniProtKB-ARBA"/>
</dbReference>
<keyword evidence="1 4" id="KW-0963">Cytoplasm</keyword>
<dbReference type="InterPro" id="IPR006640">
    <property type="entry name" value="SprT-like_domain"/>
</dbReference>
<dbReference type="OrthoDB" id="9799909at2"/>
<gene>
    <name evidence="6" type="ORF">EJP77_12745</name>
</gene>
<dbReference type="HAMAP" id="MF_00745">
    <property type="entry name" value="SprT_like"/>
    <property type="match status" value="1"/>
</dbReference>
<name>A0A3S1D5B9_9BACL</name>
<dbReference type="Proteomes" id="UP000272464">
    <property type="component" value="Unassembled WGS sequence"/>
</dbReference>
<accession>A0A3S1D5B9</accession>
<dbReference type="Pfam" id="PF17283">
    <property type="entry name" value="Zn_ribbon_SprT"/>
    <property type="match status" value="1"/>
</dbReference>
<dbReference type="Pfam" id="PF10263">
    <property type="entry name" value="SprT-like"/>
    <property type="match status" value="1"/>
</dbReference>
<dbReference type="SMART" id="SM00731">
    <property type="entry name" value="SprT"/>
    <property type="match status" value="1"/>
</dbReference>
<comment type="caution">
    <text evidence="6">The sequence shown here is derived from an EMBL/GenBank/DDBJ whole genome shotgun (WGS) entry which is preliminary data.</text>
</comment>
<keyword evidence="7" id="KW-1185">Reference proteome</keyword>
<dbReference type="AlphaFoldDB" id="A0A3S1D5B9"/>
<evidence type="ECO:0000313" key="7">
    <source>
        <dbReference type="Proteomes" id="UP000272464"/>
    </source>
</evidence>
<dbReference type="InterPro" id="IPR023524">
    <property type="entry name" value="Uncharacterised_SprT-like"/>
</dbReference>
<comment type="subcellular location">
    <subcellularLocation>
        <location evidence="4">Cytoplasm</location>
    </subcellularLocation>
</comment>
<comment type="similarity">
    <text evidence="4">Belongs to the SprT family.</text>
</comment>
<evidence type="ECO:0000313" key="6">
    <source>
        <dbReference type="EMBL" id="RUT30681.1"/>
    </source>
</evidence>
<feature type="domain" description="SprT-like" evidence="5">
    <location>
        <begin position="7"/>
        <end position="154"/>
    </location>
</feature>
<dbReference type="EMBL" id="RZNX01000004">
    <property type="protein sequence ID" value="RUT30681.1"/>
    <property type="molecule type" value="Genomic_DNA"/>
</dbReference>
<feature type="active site" evidence="4">
    <location>
        <position position="71"/>
    </location>
</feature>
<protein>
    <recommendedName>
        <fullName evidence="4">Protein SprT-like</fullName>
    </recommendedName>
</protein>
<dbReference type="NCBIfam" id="NF003339">
    <property type="entry name" value="PRK04351.1"/>
    <property type="match status" value="1"/>
</dbReference>
<sequence>MIPVTNEELQAWVEEISLHSFGMPFRHKASFNSRLRTTGGRYFMRTHHIDINPHQLEAFGREEVEKIIKHELCHYHLHLAGRGYQHRDPEFKALLHMVKGSRYCQSLPGTSGRRPQPYRYKLVCTRCRMEYLRKRKVDPGRYRCGRCSGNLRMAEL</sequence>
<keyword evidence="3 4" id="KW-0862">Zinc</keyword>
<proteinExistence type="inferred from homology"/>
<dbReference type="GO" id="GO:0005737">
    <property type="term" value="C:cytoplasm"/>
    <property type="evidence" value="ECO:0007669"/>
    <property type="project" value="UniProtKB-SubCell"/>
</dbReference>
<evidence type="ECO:0000256" key="1">
    <source>
        <dbReference type="ARBA" id="ARBA00022490"/>
    </source>
</evidence>
<comment type="cofactor">
    <cofactor evidence="4">
        <name>Zn(2+)</name>
        <dbReference type="ChEBI" id="CHEBI:29105"/>
    </cofactor>
    <text evidence="4">Binds 1 zinc ion.</text>
</comment>
<evidence type="ECO:0000259" key="5">
    <source>
        <dbReference type="SMART" id="SM00731"/>
    </source>
</evidence>